<accession>A0A346NPG1</accession>
<proteinExistence type="predicted"/>
<feature type="transmembrane region" description="Helical" evidence="1">
    <location>
        <begin position="294"/>
        <end position="313"/>
    </location>
</feature>
<name>A0A346NPG1_9ALTE</name>
<dbReference type="OrthoDB" id="6383946at2"/>
<dbReference type="Proteomes" id="UP000262073">
    <property type="component" value="Chromosome"/>
</dbReference>
<evidence type="ECO:0000256" key="2">
    <source>
        <dbReference type="SAM" id="SignalP"/>
    </source>
</evidence>
<dbReference type="EMBL" id="CP031769">
    <property type="protein sequence ID" value="AXR07418.1"/>
    <property type="molecule type" value="Genomic_DNA"/>
</dbReference>
<keyword evidence="1" id="KW-0472">Membrane</keyword>
<keyword evidence="1" id="KW-0812">Transmembrane</keyword>
<feature type="signal peptide" evidence="2">
    <location>
        <begin position="1"/>
        <end position="33"/>
    </location>
</feature>
<dbReference type="KEGG" id="salm:D0Y50_14305"/>
<evidence type="ECO:0000313" key="3">
    <source>
        <dbReference type="EMBL" id="AXR07418.1"/>
    </source>
</evidence>
<keyword evidence="1" id="KW-1133">Transmembrane helix</keyword>
<feature type="chain" id="PRO_5016857486" description="PEP-CTERM sorting domain-containing protein" evidence="2">
    <location>
        <begin position="34"/>
        <end position="318"/>
    </location>
</feature>
<keyword evidence="4" id="KW-1185">Reference proteome</keyword>
<evidence type="ECO:0000256" key="1">
    <source>
        <dbReference type="SAM" id="Phobius"/>
    </source>
</evidence>
<sequence>MKTIICENKARTRLLSFTALALVAASGSSTARASVISANSDAYALGLSAEVANTLLNVNVTAPAGVIGAAPSPYNINQSIGQADIDLAANSVSFGLLDVQLAALADSSIFSASAQSDVDGSAGNKSVSADATINNLGLDLFNTSLFSGPTEAALGLSASTIYSQAGVSGDHGTMAADAISYIENFSLNLFGLGEIDLVSLGLVADANGFIYADPNFTVLDVNGITGLDLVLNEQISTCSASQCNSEVNALKLRFDGVNIGGLGLDLGNFLDGTLDGEIILGHAYANLNAQVNAVPAPASVGLFGAVLLLLGCLRRPGR</sequence>
<reference evidence="3 4" key="1">
    <citation type="submission" date="2018-08" db="EMBL/GenBank/DDBJ databases">
        <title>Salinimonas sediminis sp. nov., a piezophilic bacterium isolated from a deep-sea sediment sample from the New Britain Trench.</title>
        <authorList>
            <person name="Cao J."/>
        </authorList>
    </citation>
    <scope>NUCLEOTIDE SEQUENCE [LARGE SCALE GENOMIC DNA]</scope>
    <source>
        <strain evidence="3 4">N102</strain>
    </source>
</reference>
<gene>
    <name evidence="3" type="ORF">D0Y50_14305</name>
</gene>
<keyword evidence="2" id="KW-0732">Signal</keyword>
<organism evidence="3 4">
    <name type="scientific">Salinimonas sediminis</name>
    <dbReference type="NCBI Taxonomy" id="2303538"/>
    <lineage>
        <taxon>Bacteria</taxon>
        <taxon>Pseudomonadati</taxon>
        <taxon>Pseudomonadota</taxon>
        <taxon>Gammaproteobacteria</taxon>
        <taxon>Alteromonadales</taxon>
        <taxon>Alteromonadaceae</taxon>
        <taxon>Alteromonas/Salinimonas group</taxon>
        <taxon>Salinimonas</taxon>
    </lineage>
</organism>
<evidence type="ECO:0000313" key="4">
    <source>
        <dbReference type="Proteomes" id="UP000262073"/>
    </source>
</evidence>
<dbReference type="RefSeq" id="WP_117317555.1">
    <property type="nucleotide sequence ID" value="NZ_CP031769.1"/>
</dbReference>
<protein>
    <recommendedName>
        <fullName evidence="5">PEP-CTERM sorting domain-containing protein</fullName>
    </recommendedName>
</protein>
<evidence type="ECO:0008006" key="5">
    <source>
        <dbReference type="Google" id="ProtNLM"/>
    </source>
</evidence>
<dbReference type="AlphaFoldDB" id="A0A346NPG1"/>